<evidence type="ECO:0000313" key="1">
    <source>
        <dbReference type="EMBL" id="EYB96257.1"/>
    </source>
</evidence>
<proteinExistence type="predicted"/>
<name>A0A016T0M8_9BILA</name>
<sequence length="233" mass="25896">MERTDRTSSRPKRDHCQKADEMQDINCFPVRTANDTAGTATIKVPDSDRTVTLYYSGADEHREGVVFMLSNRVVATVAAFQPVSSRIAVISVCRTVTVYPLCIYALTKISPHSVKDEFYGQLQRVDAIPQLELVVIAGNIIAHIVANRQGTLGRFGVGEVNNKGLRLLSFATTNNLVIGNSYFQHPRKHQMTWRNPIGHDSTVLDYVLISLRFMSSPKDVRAMRGPGLGFMNA</sequence>
<dbReference type="PANTHER" id="PTHR23227:SF67">
    <property type="entry name" value="CRANIOFACIAL DEVELOPMENT PROTEIN 2-LIKE"/>
    <property type="match status" value="1"/>
</dbReference>
<reference evidence="2" key="1">
    <citation type="journal article" date="2015" name="Nat. Genet.">
        <title>The genome and transcriptome of the zoonotic hookworm Ancylostoma ceylanicum identify infection-specific gene families.</title>
        <authorList>
            <person name="Schwarz E.M."/>
            <person name="Hu Y."/>
            <person name="Antoshechkin I."/>
            <person name="Miller M.M."/>
            <person name="Sternberg P.W."/>
            <person name="Aroian R.V."/>
        </authorList>
    </citation>
    <scope>NUCLEOTIDE SEQUENCE</scope>
    <source>
        <strain evidence="2">HY135</strain>
    </source>
</reference>
<gene>
    <name evidence="1" type="primary">Acey_s0152.g2890</name>
    <name evidence="1" type="ORF">Y032_0152g2890</name>
</gene>
<dbReference type="InterPro" id="IPR036691">
    <property type="entry name" value="Endo/exonu/phosph_ase_sf"/>
</dbReference>
<dbReference type="STRING" id="53326.A0A016T0M8"/>
<organism evidence="1 2">
    <name type="scientific">Ancylostoma ceylanicum</name>
    <dbReference type="NCBI Taxonomy" id="53326"/>
    <lineage>
        <taxon>Eukaryota</taxon>
        <taxon>Metazoa</taxon>
        <taxon>Ecdysozoa</taxon>
        <taxon>Nematoda</taxon>
        <taxon>Chromadorea</taxon>
        <taxon>Rhabditida</taxon>
        <taxon>Rhabditina</taxon>
        <taxon>Rhabditomorpha</taxon>
        <taxon>Strongyloidea</taxon>
        <taxon>Ancylostomatidae</taxon>
        <taxon>Ancylostomatinae</taxon>
        <taxon>Ancylostoma</taxon>
    </lineage>
</organism>
<protein>
    <submittedName>
        <fullName evidence="1">Uncharacterized protein</fullName>
    </submittedName>
</protein>
<dbReference type="Gene3D" id="3.60.10.10">
    <property type="entry name" value="Endonuclease/exonuclease/phosphatase"/>
    <property type="match status" value="1"/>
</dbReference>
<dbReference type="AlphaFoldDB" id="A0A016T0M8"/>
<comment type="caution">
    <text evidence="1">The sequence shown here is derived from an EMBL/GenBank/DDBJ whole genome shotgun (WGS) entry which is preliminary data.</text>
</comment>
<dbReference type="EMBL" id="JARK01001488">
    <property type="protein sequence ID" value="EYB96257.1"/>
    <property type="molecule type" value="Genomic_DNA"/>
</dbReference>
<dbReference type="OrthoDB" id="5862865at2759"/>
<dbReference type="PANTHER" id="PTHR23227">
    <property type="entry name" value="BUCENTAUR RELATED"/>
    <property type="match status" value="1"/>
</dbReference>
<dbReference type="Proteomes" id="UP000024635">
    <property type="component" value="Unassembled WGS sequence"/>
</dbReference>
<evidence type="ECO:0000313" key="2">
    <source>
        <dbReference type="Proteomes" id="UP000024635"/>
    </source>
</evidence>
<dbReference type="InterPro" id="IPR027124">
    <property type="entry name" value="Swc5/CFDP1/2"/>
</dbReference>
<accession>A0A016T0M8</accession>
<keyword evidence="2" id="KW-1185">Reference proteome</keyword>